<gene>
    <name evidence="1" type="ORF">LMG27198_46890</name>
</gene>
<protein>
    <submittedName>
        <fullName evidence="1">Uncharacterized protein</fullName>
    </submittedName>
</protein>
<evidence type="ECO:0000313" key="1">
    <source>
        <dbReference type="EMBL" id="GLI95697.1"/>
    </source>
</evidence>
<organism evidence="1 2">
    <name type="scientific">Methylocystis echinoides</name>
    <dbReference type="NCBI Taxonomy" id="29468"/>
    <lineage>
        <taxon>Bacteria</taxon>
        <taxon>Pseudomonadati</taxon>
        <taxon>Pseudomonadota</taxon>
        <taxon>Alphaproteobacteria</taxon>
        <taxon>Hyphomicrobiales</taxon>
        <taxon>Methylocystaceae</taxon>
        <taxon>Methylocystis</taxon>
    </lineage>
</organism>
<dbReference type="AlphaFoldDB" id="A0A9W6GYZ1"/>
<dbReference type="Proteomes" id="UP001144323">
    <property type="component" value="Unassembled WGS sequence"/>
</dbReference>
<proteinExistence type="predicted"/>
<name>A0A9W6GYZ1_9HYPH</name>
<dbReference type="EMBL" id="BSEC01000005">
    <property type="protein sequence ID" value="GLI95697.1"/>
    <property type="molecule type" value="Genomic_DNA"/>
</dbReference>
<comment type="caution">
    <text evidence="1">The sequence shown here is derived from an EMBL/GenBank/DDBJ whole genome shotgun (WGS) entry which is preliminary data.</text>
</comment>
<keyword evidence="2" id="KW-1185">Reference proteome</keyword>
<dbReference type="InterPro" id="IPR009057">
    <property type="entry name" value="Homeodomain-like_sf"/>
</dbReference>
<dbReference type="RefSeq" id="WP_281806637.1">
    <property type="nucleotide sequence ID" value="NZ_BSEC01000005.1"/>
</dbReference>
<evidence type="ECO:0000313" key="2">
    <source>
        <dbReference type="Proteomes" id="UP001144323"/>
    </source>
</evidence>
<accession>A0A9W6GYZ1</accession>
<reference evidence="1" key="1">
    <citation type="journal article" date="2023" name="Int. J. Syst. Evol. Microbiol.">
        <title>Methylocystis iwaonis sp. nov., a type II methane-oxidizing bacterium from surface soil of a rice paddy field in Japan, and emended description of the genus Methylocystis (ex Whittenbury et al. 1970) Bowman et al. 1993.</title>
        <authorList>
            <person name="Kaise H."/>
            <person name="Sawadogo J.B."/>
            <person name="Alam M.S."/>
            <person name="Ueno C."/>
            <person name="Dianou D."/>
            <person name="Shinjo R."/>
            <person name="Asakawa S."/>
        </authorList>
    </citation>
    <scope>NUCLEOTIDE SEQUENCE</scope>
    <source>
        <strain evidence="1">LMG27198</strain>
    </source>
</reference>
<sequence length="114" mass="12267">MLSVEAGATRHEAAEQFEVSVSCAIRWMQRFVQFGNAAAKPSGGHVGIGSACALVSQVDRRVAGFNPLHAGVAIVERQGPRMLAMLQSKTIGQNRTRFEKIFGSMLNVATPPKE</sequence>
<dbReference type="SUPFAM" id="SSF46689">
    <property type="entry name" value="Homeodomain-like"/>
    <property type="match status" value="1"/>
</dbReference>